<protein>
    <submittedName>
        <fullName evidence="2">Cation-transporting P-type ATPase</fullName>
    </submittedName>
</protein>
<accession>A0ABU2D0L1</accession>
<dbReference type="Pfam" id="PF00690">
    <property type="entry name" value="Cation_ATPase_N"/>
    <property type="match status" value="1"/>
</dbReference>
<gene>
    <name evidence="2" type="ORF">RG963_06205</name>
</gene>
<proteinExistence type="predicted"/>
<dbReference type="Gene3D" id="3.40.50.1000">
    <property type="entry name" value="HAD superfamily/HAD-like"/>
    <property type="match status" value="1"/>
</dbReference>
<name>A0ABU2D0L1_9EURY</name>
<organism evidence="2 3">
    <name type="scientific">Methanosarcina baikalica</name>
    <dbReference type="NCBI Taxonomy" id="3073890"/>
    <lineage>
        <taxon>Archaea</taxon>
        <taxon>Methanobacteriati</taxon>
        <taxon>Methanobacteriota</taxon>
        <taxon>Stenosarchaea group</taxon>
        <taxon>Methanomicrobia</taxon>
        <taxon>Methanosarcinales</taxon>
        <taxon>Methanosarcinaceae</taxon>
        <taxon>Methanosarcina</taxon>
    </lineage>
</organism>
<evidence type="ECO:0000313" key="3">
    <source>
        <dbReference type="Proteomes" id="UP001246244"/>
    </source>
</evidence>
<evidence type="ECO:0000259" key="1">
    <source>
        <dbReference type="Pfam" id="PF00690"/>
    </source>
</evidence>
<keyword evidence="3" id="KW-1185">Reference proteome</keyword>
<dbReference type="Proteomes" id="UP001246244">
    <property type="component" value="Unassembled WGS sequence"/>
</dbReference>
<dbReference type="InterPro" id="IPR004014">
    <property type="entry name" value="ATPase_P-typ_cation-transptr_N"/>
</dbReference>
<dbReference type="InterPro" id="IPR023214">
    <property type="entry name" value="HAD_sf"/>
</dbReference>
<dbReference type="RefSeq" id="WP_310575409.1">
    <property type="nucleotide sequence ID" value="NZ_JAVKPK010000019.1"/>
</dbReference>
<feature type="domain" description="Cation-transporting P-type ATPase N-terminal" evidence="1">
    <location>
        <begin position="2"/>
        <end position="31"/>
    </location>
</feature>
<comment type="caution">
    <text evidence="2">The sequence shown here is derived from an EMBL/GenBank/DDBJ whole genome shotgun (WGS) entry which is preliminary data.</text>
</comment>
<reference evidence="3" key="1">
    <citation type="submission" date="2023-07" db="EMBL/GenBank/DDBJ databases">
        <title>Whole-genome sequencing of a new Methanosarcina sp. Z-7115.</title>
        <authorList>
            <person name="Zhilina T.N."/>
            <person name="Merkel A.Y."/>
        </authorList>
    </citation>
    <scope>NUCLEOTIDE SEQUENCE [LARGE SCALE GENOMIC DNA]</scope>
    <source>
        <strain evidence="3">Z-7115</strain>
    </source>
</reference>
<sequence length="61" mass="6620">MKEKSVPAFRKFLAQFQYVLVILLLIATLISANVIASNKTGTLTKNEMTLLTVVTVGGPLI</sequence>
<evidence type="ECO:0000313" key="2">
    <source>
        <dbReference type="EMBL" id="MDR7665382.1"/>
    </source>
</evidence>
<dbReference type="EMBL" id="JAVKPK010000019">
    <property type="protein sequence ID" value="MDR7665382.1"/>
    <property type="molecule type" value="Genomic_DNA"/>
</dbReference>
<dbReference type="Gene3D" id="1.20.1110.10">
    <property type="entry name" value="Calcium-transporting ATPase, transmembrane domain"/>
    <property type="match status" value="1"/>
</dbReference>